<dbReference type="SMART" id="SM00342">
    <property type="entry name" value="HTH_ARAC"/>
    <property type="match status" value="1"/>
</dbReference>
<evidence type="ECO:0000313" key="6">
    <source>
        <dbReference type="Proteomes" id="UP001595824"/>
    </source>
</evidence>
<dbReference type="InterPro" id="IPR009057">
    <property type="entry name" value="Homeodomain-like_sf"/>
</dbReference>
<dbReference type="PANTHER" id="PTHR46796">
    <property type="entry name" value="HTH-TYPE TRANSCRIPTIONAL ACTIVATOR RHAS-RELATED"/>
    <property type="match status" value="1"/>
</dbReference>
<evidence type="ECO:0000256" key="1">
    <source>
        <dbReference type="ARBA" id="ARBA00023015"/>
    </source>
</evidence>
<evidence type="ECO:0000313" key="5">
    <source>
        <dbReference type="EMBL" id="MFC4331823.1"/>
    </source>
</evidence>
<dbReference type="EMBL" id="JBHSDP010000027">
    <property type="protein sequence ID" value="MFC4331823.1"/>
    <property type="molecule type" value="Genomic_DNA"/>
</dbReference>
<accession>A0ABV8TMS8</accession>
<reference evidence="6" key="1">
    <citation type="journal article" date="2019" name="Int. J. Syst. Evol. Microbiol.">
        <title>The Global Catalogue of Microorganisms (GCM) 10K type strain sequencing project: providing services to taxonomists for standard genome sequencing and annotation.</title>
        <authorList>
            <consortium name="The Broad Institute Genomics Platform"/>
            <consortium name="The Broad Institute Genome Sequencing Center for Infectious Disease"/>
            <person name="Wu L."/>
            <person name="Ma J."/>
        </authorList>
    </citation>
    <scope>NUCLEOTIDE SEQUENCE [LARGE SCALE GENOMIC DNA]</scope>
    <source>
        <strain evidence="6">PCU 347</strain>
    </source>
</reference>
<dbReference type="PROSITE" id="PS01124">
    <property type="entry name" value="HTH_ARAC_FAMILY_2"/>
    <property type="match status" value="1"/>
</dbReference>
<sequence>MWQGGSTGAVPAGDRFAWFSDVVSSALMPSAFSAPDTTGFYAEGALLDLGGAQVSRFTYSPLRSRRTPALIRRGDPEQYQLGLVTRGSAWFAQNGAEAELRPGDMALWDTSRPYESGSGADGGTVEVFVLQIPKAAMPLRAERLERLLAHRIPGGRGLPGVLSDFLTSLTGNGPDCRPEDLSGLGGMAVELAATCLAQQAGAVREMSEEARAEALFRRVDAFIENHLGHPDLTPRAIAEHHHISLRTLYALFQDRQEGVAASIRRRRLERCRADLSRPELRDTSVQTICARWGFTSPTVFSRTFRGVYGMTPSEYRHRARIEGTAADLLL</sequence>
<dbReference type="SUPFAM" id="SSF46689">
    <property type="entry name" value="Homeodomain-like"/>
    <property type="match status" value="1"/>
</dbReference>
<dbReference type="PANTHER" id="PTHR46796:SF6">
    <property type="entry name" value="ARAC SUBFAMILY"/>
    <property type="match status" value="1"/>
</dbReference>
<dbReference type="PRINTS" id="PR00032">
    <property type="entry name" value="HTHARAC"/>
</dbReference>
<comment type="caution">
    <text evidence="5">The sequence shown here is derived from an EMBL/GenBank/DDBJ whole genome shotgun (WGS) entry which is preliminary data.</text>
</comment>
<dbReference type="InterPro" id="IPR050204">
    <property type="entry name" value="AraC_XylS_family_regulators"/>
</dbReference>
<name>A0ABV8TMS8_9ACTN</name>
<dbReference type="Pfam" id="PF12833">
    <property type="entry name" value="HTH_18"/>
    <property type="match status" value="1"/>
</dbReference>
<dbReference type="SUPFAM" id="SSF51215">
    <property type="entry name" value="Regulatory protein AraC"/>
    <property type="match status" value="1"/>
</dbReference>
<evidence type="ECO:0000256" key="3">
    <source>
        <dbReference type="ARBA" id="ARBA00023163"/>
    </source>
</evidence>
<keyword evidence="3" id="KW-0804">Transcription</keyword>
<dbReference type="InterPro" id="IPR035418">
    <property type="entry name" value="AraC-bd_2"/>
</dbReference>
<protein>
    <submittedName>
        <fullName evidence="5">Helix-turn-helix domain-containing protein</fullName>
    </submittedName>
</protein>
<dbReference type="InterPro" id="IPR037923">
    <property type="entry name" value="HTH-like"/>
</dbReference>
<keyword evidence="6" id="KW-1185">Reference proteome</keyword>
<dbReference type="Proteomes" id="UP001595824">
    <property type="component" value="Unassembled WGS sequence"/>
</dbReference>
<proteinExistence type="predicted"/>
<dbReference type="Pfam" id="PF14525">
    <property type="entry name" value="AraC_binding_2"/>
    <property type="match status" value="1"/>
</dbReference>
<organism evidence="5 6">
    <name type="scientific">Streptomyces andamanensis</name>
    <dbReference type="NCBI Taxonomy" id="1565035"/>
    <lineage>
        <taxon>Bacteria</taxon>
        <taxon>Bacillati</taxon>
        <taxon>Actinomycetota</taxon>
        <taxon>Actinomycetes</taxon>
        <taxon>Kitasatosporales</taxon>
        <taxon>Streptomycetaceae</taxon>
        <taxon>Streptomyces</taxon>
    </lineage>
</organism>
<dbReference type="RefSeq" id="WP_381743259.1">
    <property type="nucleotide sequence ID" value="NZ_JBHSDP010000027.1"/>
</dbReference>
<evidence type="ECO:0000259" key="4">
    <source>
        <dbReference type="PROSITE" id="PS01124"/>
    </source>
</evidence>
<dbReference type="InterPro" id="IPR018060">
    <property type="entry name" value="HTH_AraC"/>
</dbReference>
<gene>
    <name evidence="5" type="ORF">ACFPC0_29430</name>
</gene>
<keyword evidence="2" id="KW-0238">DNA-binding</keyword>
<feature type="domain" description="HTH araC/xylS-type" evidence="4">
    <location>
        <begin position="217"/>
        <end position="318"/>
    </location>
</feature>
<dbReference type="InterPro" id="IPR020449">
    <property type="entry name" value="Tscrpt_reg_AraC-type_HTH"/>
</dbReference>
<keyword evidence="1" id="KW-0805">Transcription regulation</keyword>
<evidence type="ECO:0000256" key="2">
    <source>
        <dbReference type="ARBA" id="ARBA00023125"/>
    </source>
</evidence>
<dbReference type="Gene3D" id="1.10.10.60">
    <property type="entry name" value="Homeodomain-like"/>
    <property type="match status" value="1"/>
</dbReference>